<dbReference type="OrthoDB" id="664859at2"/>
<dbReference type="Proteomes" id="UP000003586">
    <property type="component" value="Chromosome"/>
</dbReference>
<evidence type="ECO:0000313" key="3">
    <source>
        <dbReference type="Proteomes" id="UP000003586"/>
    </source>
</evidence>
<dbReference type="STRING" id="929713.NIASO_06455"/>
<proteinExistence type="predicted"/>
<gene>
    <name evidence="2" type="ORF">NIASO_06455</name>
</gene>
<organism evidence="2 3">
    <name type="scientific">Niabella soli DSM 19437</name>
    <dbReference type="NCBI Taxonomy" id="929713"/>
    <lineage>
        <taxon>Bacteria</taxon>
        <taxon>Pseudomonadati</taxon>
        <taxon>Bacteroidota</taxon>
        <taxon>Chitinophagia</taxon>
        <taxon>Chitinophagales</taxon>
        <taxon>Chitinophagaceae</taxon>
        <taxon>Niabella</taxon>
    </lineage>
</organism>
<reference evidence="2 3" key="1">
    <citation type="submission" date="2013-12" db="EMBL/GenBank/DDBJ databases">
        <authorList>
            <consortium name="DOE Joint Genome Institute"/>
            <person name="Eisen J."/>
            <person name="Huntemann M."/>
            <person name="Han J."/>
            <person name="Chen A."/>
            <person name="Kyrpides N."/>
            <person name="Mavromatis K."/>
            <person name="Markowitz V."/>
            <person name="Palaniappan K."/>
            <person name="Ivanova N."/>
            <person name="Schaumberg A."/>
            <person name="Pati A."/>
            <person name="Liolios K."/>
            <person name="Nordberg H.P."/>
            <person name="Cantor M.N."/>
            <person name="Hua S.X."/>
            <person name="Woyke T."/>
        </authorList>
    </citation>
    <scope>NUCLEOTIDE SEQUENCE [LARGE SCALE GENOMIC DNA]</scope>
    <source>
        <strain evidence="3">DSM 19437</strain>
    </source>
</reference>
<evidence type="ECO:0008006" key="4">
    <source>
        <dbReference type="Google" id="ProtNLM"/>
    </source>
</evidence>
<dbReference type="KEGG" id="nso:NIASO_06455"/>
<keyword evidence="3" id="KW-1185">Reference proteome</keyword>
<dbReference type="HOGENOM" id="CLU_760555_0_0_10"/>
<evidence type="ECO:0000313" key="2">
    <source>
        <dbReference type="EMBL" id="AHF17381.1"/>
    </source>
</evidence>
<dbReference type="RefSeq" id="WP_008585237.1">
    <property type="nucleotide sequence ID" value="NZ_CP007035.1"/>
</dbReference>
<dbReference type="EMBL" id="CP007035">
    <property type="protein sequence ID" value="AHF17381.1"/>
    <property type="molecule type" value="Genomic_DNA"/>
</dbReference>
<evidence type="ECO:0000256" key="1">
    <source>
        <dbReference type="SAM" id="SignalP"/>
    </source>
</evidence>
<keyword evidence="1" id="KW-0732">Signal</keyword>
<dbReference type="eggNOG" id="ENOG5032REN">
    <property type="taxonomic scope" value="Bacteria"/>
</dbReference>
<feature type="signal peptide" evidence="1">
    <location>
        <begin position="1"/>
        <end position="21"/>
    </location>
</feature>
<accession>W0F7Q3</accession>
<sequence length="377" mass="43877">MKRLLFIIIILNCLFTKQLQAQMYWEVAPWVFDLKKSNGIELKLDNTNRLFIHTFNTTTIGNGEDFSKVIESFFENFNTVKDSLKEDRAYKIYFRYNARGKSALSVVPDKPKNKRFVVIDQKPMQVYENQNIIYIFPQQKESITNVFEFRLNELTDLQQYRQGDLINNFIAKLNREIKQKYPSAKPATNQKTYYNKDDFYPTRFNGDYVIKNGSIDGSLKPINKKVGRYTLSPSVAANIQNYQNLFAPSFNAGPSIYIKNDYPNSVLRFGAYWEPVFLFGKNENGTTKVYRNDFVGLVYESRNYKEGEKYNNNLTLFAPMSIAYLVHRSGDYFEKNTFQLGVGGVKYGAMTMRPFMYFNNFFKGVSPSIQLSIGFGR</sequence>
<dbReference type="AlphaFoldDB" id="W0F7Q3"/>
<protein>
    <recommendedName>
        <fullName evidence="4">Outer membrane protein beta-barrel domain-containing protein</fullName>
    </recommendedName>
</protein>
<name>W0F7Q3_9BACT</name>
<feature type="chain" id="PRO_5004788409" description="Outer membrane protein beta-barrel domain-containing protein" evidence="1">
    <location>
        <begin position="22"/>
        <end position="377"/>
    </location>
</feature>